<proteinExistence type="predicted"/>
<feature type="compositionally biased region" description="Polar residues" evidence="1">
    <location>
        <begin position="226"/>
        <end position="235"/>
    </location>
</feature>
<evidence type="ECO:0000313" key="3">
    <source>
        <dbReference type="Proteomes" id="UP000316759"/>
    </source>
</evidence>
<gene>
    <name evidence="2" type="ORF">FGIG_01381</name>
</gene>
<feature type="compositionally biased region" description="Basic residues" evidence="1">
    <location>
        <begin position="184"/>
        <end position="193"/>
    </location>
</feature>
<sequence length="247" mass="28582">MLRTARKFGPSASRNSMNISTRSLRAKSPRSSLSRTQSSKPRSKSFKYQKASKEKSAQESVPTKEIRNDSLTVLSTDSKRRRTDAAEYIKKRFLYDVDDKPKRFKSRKSRSIRLPTTIVAASRKPRLPGKHDWRTGSPSEDGMLPLRSRRGRRVKPKQDYSPLSYENKKSPPYVPEDNVPLRRTAGRKGRRSRRPEIPPEPEVHQRRSTWELPDLFNADDNDQMDDLSQTESYSNDAHKQRVSPSHF</sequence>
<feature type="region of interest" description="Disordered" evidence="1">
    <location>
        <begin position="1"/>
        <end position="81"/>
    </location>
</feature>
<feature type="compositionally biased region" description="Basic residues" evidence="1">
    <location>
        <begin position="102"/>
        <end position="111"/>
    </location>
</feature>
<name>A0A504YZQ4_FASGI</name>
<reference evidence="2 3" key="1">
    <citation type="submission" date="2019-04" db="EMBL/GenBank/DDBJ databases">
        <title>Annotation for the trematode Fasciola gigantica.</title>
        <authorList>
            <person name="Choi Y.-J."/>
        </authorList>
    </citation>
    <scope>NUCLEOTIDE SEQUENCE [LARGE SCALE GENOMIC DNA]</scope>
    <source>
        <strain evidence="2">Uganda_cow_1</strain>
    </source>
</reference>
<evidence type="ECO:0000256" key="1">
    <source>
        <dbReference type="SAM" id="MobiDB-lite"/>
    </source>
</evidence>
<feature type="region of interest" description="Disordered" evidence="1">
    <location>
        <begin position="99"/>
        <end position="247"/>
    </location>
</feature>
<accession>A0A504YZQ4</accession>
<feature type="compositionally biased region" description="Polar residues" evidence="1">
    <location>
        <begin position="12"/>
        <end position="23"/>
    </location>
</feature>
<feature type="compositionally biased region" description="Basic and acidic residues" evidence="1">
    <location>
        <begin position="51"/>
        <end position="68"/>
    </location>
</feature>
<protein>
    <submittedName>
        <fullName evidence="2">Uncharacterized protein</fullName>
    </submittedName>
</protein>
<dbReference type="Proteomes" id="UP000316759">
    <property type="component" value="Unassembled WGS sequence"/>
</dbReference>
<keyword evidence="3" id="KW-1185">Reference proteome</keyword>
<dbReference type="OrthoDB" id="6260162at2759"/>
<dbReference type="EMBL" id="SUNJ01000733">
    <property type="protein sequence ID" value="TPP67392.1"/>
    <property type="molecule type" value="Genomic_DNA"/>
</dbReference>
<feature type="compositionally biased region" description="Low complexity" evidence="1">
    <location>
        <begin position="29"/>
        <end position="40"/>
    </location>
</feature>
<dbReference type="AlphaFoldDB" id="A0A504YZQ4"/>
<organism evidence="2 3">
    <name type="scientific">Fasciola gigantica</name>
    <name type="common">Giant liver fluke</name>
    <dbReference type="NCBI Taxonomy" id="46835"/>
    <lineage>
        <taxon>Eukaryota</taxon>
        <taxon>Metazoa</taxon>
        <taxon>Spiralia</taxon>
        <taxon>Lophotrochozoa</taxon>
        <taxon>Platyhelminthes</taxon>
        <taxon>Trematoda</taxon>
        <taxon>Digenea</taxon>
        <taxon>Plagiorchiida</taxon>
        <taxon>Echinostomata</taxon>
        <taxon>Echinostomatoidea</taxon>
        <taxon>Fasciolidae</taxon>
        <taxon>Fasciola</taxon>
    </lineage>
</organism>
<evidence type="ECO:0000313" key="2">
    <source>
        <dbReference type="EMBL" id="TPP67392.1"/>
    </source>
</evidence>
<feature type="compositionally biased region" description="Basic and acidic residues" evidence="1">
    <location>
        <begin position="194"/>
        <end position="209"/>
    </location>
</feature>
<comment type="caution">
    <text evidence="2">The sequence shown here is derived from an EMBL/GenBank/DDBJ whole genome shotgun (WGS) entry which is preliminary data.</text>
</comment>